<dbReference type="Gene3D" id="3.20.20.70">
    <property type="entry name" value="Aldolase class I"/>
    <property type="match status" value="1"/>
</dbReference>
<organism evidence="7 8">
    <name type="scientific">Phormidium yuhuli AB48</name>
    <dbReference type="NCBI Taxonomy" id="2940671"/>
    <lineage>
        <taxon>Bacteria</taxon>
        <taxon>Bacillati</taxon>
        <taxon>Cyanobacteriota</taxon>
        <taxon>Cyanophyceae</taxon>
        <taxon>Oscillatoriophycideae</taxon>
        <taxon>Oscillatoriales</taxon>
        <taxon>Oscillatoriaceae</taxon>
        <taxon>Phormidium</taxon>
        <taxon>Phormidium yuhuli</taxon>
    </lineage>
</organism>
<comment type="function">
    <text evidence="6">Catalyzes a reversible aldol reaction between acetaldehyde and D-glyceraldehyde 3-phosphate to generate 2-deoxy-D-ribose 5-phosphate.</text>
</comment>
<dbReference type="EMBL" id="CP098611">
    <property type="protein sequence ID" value="USR92580.1"/>
    <property type="molecule type" value="Genomic_DNA"/>
</dbReference>
<dbReference type="InterPro" id="IPR011343">
    <property type="entry name" value="DeoC"/>
</dbReference>
<comment type="pathway">
    <text evidence="6">Carbohydrate degradation; 2-deoxy-D-ribose 1-phosphate degradation; D-glyceraldehyde 3-phosphate and acetaldehyde from 2-deoxy-alpha-D-ribose 1-phosphate: step 2/2.</text>
</comment>
<evidence type="ECO:0000313" key="8">
    <source>
        <dbReference type="Proteomes" id="UP001056708"/>
    </source>
</evidence>
<dbReference type="RefSeq" id="WP_252664732.1">
    <property type="nucleotide sequence ID" value="NZ_CP098611.1"/>
</dbReference>
<name>A0ABY5ATM9_9CYAN</name>
<dbReference type="PIRSF" id="PIRSF001357">
    <property type="entry name" value="DeoC"/>
    <property type="match status" value="1"/>
</dbReference>
<feature type="active site" description="Proton donor/acceptor" evidence="6">
    <location>
        <position position="185"/>
    </location>
</feature>
<comment type="caution">
    <text evidence="6">Lacks conserved residue(s) required for the propagation of feature annotation.</text>
</comment>
<evidence type="ECO:0000256" key="5">
    <source>
        <dbReference type="ARBA" id="ARBA00048791"/>
    </source>
</evidence>
<dbReference type="PANTHER" id="PTHR10889">
    <property type="entry name" value="DEOXYRIBOSE-PHOSPHATE ALDOLASE"/>
    <property type="match status" value="1"/>
</dbReference>
<dbReference type="InterPro" id="IPR002915">
    <property type="entry name" value="DeoC/FbaB/LacD_aldolase"/>
</dbReference>
<dbReference type="EC" id="4.1.2.4" evidence="6"/>
<protein>
    <recommendedName>
        <fullName evidence="6">Deoxyribose-phosphate aldolase</fullName>
        <shortName evidence="6">DERA</shortName>
        <ecNumber evidence="6">4.1.2.4</ecNumber>
    </recommendedName>
    <alternativeName>
        <fullName evidence="6">2-deoxy-D-ribose 5-phosphate aldolase</fullName>
    </alternativeName>
    <alternativeName>
        <fullName evidence="6">Phosphodeoxyriboaldolase</fullName>
        <shortName evidence="6">Deoxyriboaldolase</shortName>
    </alternativeName>
</protein>
<proteinExistence type="inferred from homology"/>
<dbReference type="Proteomes" id="UP001056708">
    <property type="component" value="Chromosome"/>
</dbReference>
<dbReference type="SUPFAM" id="SSF51569">
    <property type="entry name" value="Aldolase"/>
    <property type="match status" value="1"/>
</dbReference>
<dbReference type="GO" id="GO:0004139">
    <property type="term" value="F:deoxyribose-phosphate aldolase activity"/>
    <property type="evidence" value="ECO:0007669"/>
    <property type="project" value="UniProtKB-EC"/>
</dbReference>
<comment type="subcellular location">
    <subcellularLocation>
        <location evidence="6">Cytoplasm</location>
    </subcellularLocation>
</comment>
<gene>
    <name evidence="6 7" type="primary">deoC</name>
    <name evidence="7" type="ORF">NEA10_07640</name>
</gene>
<dbReference type="HAMAP" id="MF_00114">
    <property type="entry name" value="DeoC_type1"/>
    <property type="match status" value="1"/>
</dbReference>
<dbReference type="SMART" id="SM01133">
    <property type="entry name" value="DeoC"/>
    <property type="match status" value="1"/>
</dbReference>
<keyword evidence="3 6" id="KW-0456">Lyase</keyword>
<accession>A0ABY5ATM9</accession>
<evidence type="ECO:0000256" key="1">
    <source>
        <dbReference type="ARBA" id="ARBA00010936"/>
    </source>
</evidence>
<dbReference type="PANTHER" id="PTHR10889:SF1">
    <property type="entry name" value="DEOXYRIBOSE-PHOSPHATE ALDOLASE"/>
    <property type="match status" value="1"/>
</dbReference>
<dbReference type="CDD" id="cd00959">
    <property type="entry name" value="DeoC"/>
    <property type="match status" value="1"/>
</dbReference>
<feature type="active site" description="Proton donor/acceptor" evidence="6">
    <location>
        <position position="96"/>
    </location>
</feature>
<sequence length="226" mass="24287">MTPETIDLDIAPFIDHSLLNPGAGDELVRKWCTEAERFGFASVCVYPSRVFLARECLQGKAPTVSTVIGFPSGATTSASKLYEALDAVEQGASELDVVLNLGWIKEQKTNLIYNEIAKICDESNVTVKAILETNLLTPDELELVSAIAIDAGVQCLQTCTGWNGGVQVEHIRQLKEIAKGQIAIKAAAGIRSRSDAIALIEAGATRLGTSYSLQLLQPDNEPEDPT</sequence>
<keyword evidence="4 6" id="KW-0704">Schiff base</keyword>
<evidence type="ECO:0000256" key="2">
    <source>
        <dbReference type="ARBA" id="ARBA00022490"/>
    </source>
</evidence>
<keyword evidence="8" id="KW-1185">Reference proteome</keyword>
<reference evidence="7" key="1">
    <citation type="submission" date="2022-06" db="EMBL/GenBank/DDBJ databases">
        <title>Genome sequence of Phormidium yuhuli AB48 isolated from an industrial photobioreactor environment.</title>
        <authorList>
            <person name="Qiu Y."/>
            <person name="Noonan A.J.C."/>
            <person name="Dofher K."/>
            <person name="Koch M."/>
            <person name="Kieft B."/>
            <person name="Lin X."/>
            <person name="Ziels R.M."/>
            <person name="Hallam S.J."/>
        </authorList>
    </citation>
    <scope>NUCLEOTIDE SEQUENCE</scope>
    <source>
        <strain evidence="7">AB48</strain>
    </source>
</reference>
<dbReference type="InterPro" id="IPR013785">
    <property type="entry name" value="Aldolase_TIM"/>
</dbReference>
<evidence type="ECO:0000256" key="4">
    <source>
        <dbReference type="ARBA" id="ARBA00023270"/>
    </source>
</evidence>
<evidence type="ECO:0000256" key="3">
    <source>
        <dbReference type="ARBA" id="ARBA00023239"/>
    </source>
</evidence>
<evidence type="ECO:0000313" key="7">
    <source>
        <dbReference type="EMBL" id="USR92580.1"/>
    </source>
</evidence>
<dbReference type="InterPro" id="IPR028581">
    <property type="entry name" value="DeoC_typeI"/>
</dbReference>
<comment type="catalytic activity">
    <reaction evidence="5 6">
        <text>2-deoxy-D-ribose 5-phosphate = D-glyceraldehyde 3-phosphate + acetaldehyde</text>
        <dbReference type="Rhea" id="RHEA:12821"/>
        <dbReference type="ChEBI" id="CHEBI:15343"/>
        <dbReference type="ChEBI" id="CHEBI:59776"/>
        <dbReference type="ChEBI" id="CHEBI:62877"/>
        <dbReference type="EC" id="4.1.2.4"/>
    </reaction>
</comment>
<keyword evidence="2 6" id="KW-0963">Cytoplasm</keyword>
<comment type="similarity">
    <text evidence="1 6">Belongs to the DeoC/FbaB aldolase family. DeoC type 1 subfamily.</text>
</comment>
<evidence type="ECO:0000256" key="6">
    <source>
        <dbReference type="HAMAP-Rule" id="MF_00114"/>
    </source>
</evidence>
<dbReference type="NCBIfam" id="TIGR00126">
    <property type="entry name" value="deoC"/>
    <property type="match status" value="1"/>
</dbReference>